<dbReference type="STRING" id="765440.A0A0C3BXN7"/>
<proteinExistence type="inferred from homology"/>
<evidence type="ECO:0000259" key="7">
    <source>
        <dbReference type="Pfam" id="PF00394"/>
    </source>
</evidence>
<evidence type="ECO:0000259" key="9">
    <source>
        <dbReference type="Pfam" id="PF07732"/>
    </source>
</evidence>
<name>A0A0C3BXN7_PILCF</name>
<dbReference type="Pfam" id="PF07731">
    <property type="entry name" value="Cu-oxidase_2"/>
    <property type="match status" value="1"/>
</dbReference>
<dbReference type="GO" id="GO:0016491">
    <property type="term" value="F:oxidoreductase activity"/>
    <property type="evidence" value="ECO:0007669"/>
    <property type="project" value="UniProtKB-KW"/>
</dbReference>
<dbReference type="InterPro" id="IPR001117">
    <property type="entry name" value="Cu-oxidase_2nd"/>
</dbReference>
<dbReference type="InParanoid" id="A0A0C3BXN7"/>
<feature type="domain" description="Plastocyanin-like" evidence="7">
    <location>
        <begin position="187"/>
        <end position="328"/>
    </location>
</feature>
<dbReference type="InterPro" id="IPR011706">
    <property type="entry name" value="Cu-oxidase_C"/>
</dbReference>
<dbReference type="InterPro" id="IPR011707">
    <property type="entry name" value="Cu-oxidase-like_N"/>
</dbReference>
<feature type="domain" description="Plastocyanin-like" evidence="8">
    <location>
        <begin position="460"/>
        <end position="575"/>
    </location>
</feature>
<dbReference type="GO" id="GO:0005507">
    <property type="term" value="F:copper ion binding"/>
    <property type="evidence" value="ECO:0007669"/>
    <property type="project" value="InterPro"/>
</dbReference>
<evidence type="ECO:0000313" key="11">
    <source>
        <dbReference type="Proteomes" id="UP000054166"/>
    </source>
</evidence>
<dbReference type="EMBL" id="KN832971">
    <property type="protein sequence ID" value="KIM91323.1"/>
    <property type="molecule type" value="Genomic_DNA"/>
</dbReference>
<protein>
    <submittedName>
        <fullName evidence="10">Multicopper oxidase</fullName>
    </submittedName>
</protein>
<evidence type="ECO:0000256" key="3">
    <source>
        <dbReference type="ARBA" id="ARBA00023002"/>
    </source>
</evidence>
<reference evidence="10 11" key="1">
    <citation type="submission" date="2014-04" db="EMBL/GenBank/DDBJ databases">
        <authorList>
            <consortium name="DOE Joint Genome Institute"/>
            <person name="Kuo A."/>
            <person name="Tarkka M."/>
            <person name="Buscot F."/>
            <person name="Kohler A."/>
            <person name="Nagy L.G."/>
            <person name="Floudas D."/>
            <person name="Copeland A."/>
            <person name="Barry K.W."/>
            <person name="Cichocki N."/>
            <person name="Veneault-Fourrey C."/>
            <person name="LaButti K."/>
            <person name="Lindquist E.A."/>
            <person name="Lipzen A."/>
            <person name="Lundell T."/>
            <person name="Morin E."/>
            <person name="Murat C."/>
            <person name="Sun H."/>
            <person name="Tunlid A."/>
            <person name="Henrissat B."/>
            <person name="Grigoriev I.V."/>
            <person name="Hibbett D.S."/>
            <person name="Martin F."/>
            <person name="Nordberg H.P."/>
            <person name="Cantor M.N."/>
            <person name="Hua S.X."/>
        </authorList>
    </citation>
    <scope>NUCLEOTIDE SEQUENCE [LARGE SCALE GENOMIC DNA]</scope>
    <source>
        <strain evidence="10 11">F 1598</strain>
    </source>
</reference>
<feature type="domain" description="Plastocyanin-like" evidence="9">
    <location>
        <begin position="19"/>
        <end position="130"/>
    </location>
</feature>
<dbReference type="PANTHER" id="PTHR11709:SF414">
    <property type="entry name" value="ADR239WP"/>
    <property type="match status" value="1"/>
</dbReference>
<evidence type="ECO:0000256" key="2">
    <source>
        <dbReference type="ARBA" id="ARBA00022723"/>
    </source>
</evidence>
<dbReference type="PROSITE" id="PS00079">
    <property type="entry name" value="MULTICOPPER_OXIDASE1"/>
    <property type="match status" value="2"/>
</dbReference>
<dbReference type="CDD" id="cd04206">
    <property type="entry name" value="CuRO_1_LCC_like"/>
    <property type="match status" value="1"/>
</dbReference>
<dbReference type="SUPFAM" id="SSF49503">
    <property type="entry name" value="Cupredoxins"/>
    <property type="match status" value="3"/>
</dbReference>
<sequence>MVDAKIRRYEMVLRNDVRWPDGVEKSVITINGQFPGPTLEVRSGDTLEVTVRNNLADKEGTSLHWHGLKMRGNNSQDGTPGVTQCPIPPGSTYTYRFQIDPEQSGTFWYHSHTAGQRTEGLFGALIVHSPDAAADRSAAQAISHAPHDLIKARDSQIFSGIPNAKMKREGLLPTHGLLRVGSVSYDEEVVLLLHDWYHRTAKETINWFESIRSLGKEPVPDNVLLNGVQSFDCERSIRKIVCDKSKGSRPRLRLNADKTYRLRLVNAGSLATIYFSIDSHQLILIEADGTLIRPVLLKEVGIAPGQRYSVVLKPLNVTRENKAFLLRMRLDPLKDFTYGNSALDLEPKGIVSYGFSTSEHQLNSAKHLERRYLSSQSGKAANGTTDTDSVPLETTKFDDLSLMPLGDLALLPEPEETVFIYVATSIRVKYGKTPRGFINNTSWRPPLDRPLLGLTVTERDAGDWGNDQFVVKVARKTVVDLIVNNIEKGDHPFHMHGHHFYPLQTHASELGYGSYNSNFALPLPDVAPALRDTFVIPARGYAILRVVFDNPGLWLFHCHNIYHMQTGMAMAFEVMGPQIREEESRAARQLCPAA</sequence>
<keyword evidence="11" id="KW-1185">Reference proteome</keyword>
<dbReference type="InterPro" id="IPR033138">
    <property type="entry name" value="Cu_oxidase_CS"/>
</dbReference>
<dbReference type="OrthoDB" id="2121828at2759"/>
<dbReference type="PANTHER" id="PTHR11709">
    <property type="entry name" value="MULTI-COPPER OXIDASE"/>
    <property type="match status" value="1"/>
</dbReference>
<dbReference type="Pfam" id="PF07732">
    <property type="entry name" value="Cu-oxidase_3"/>
    <property type="match status" value="1"/>
</dbReference>
<keyword evidence="4" id="KW-0186">Copper</keyword>
<dbReference type="HOGENOM" id="CLU_006504_7_2_1"/>
<dbReference type="PROSITE" id="PS00080">
    <property type="entry name" value="MULTICOPPER_OXIDASE2"/>
    <property type="match status" value="1"/>
</dbReference>
<dbReference type="AlphaFoldDB" id="A0A0C3BXN7"/>
<dbReference type="CDD" id="cd13910">
    <property type="entry name" value="CuRO_3_MCO_like_4"/>
    <property type="match status" value="1"/>
</dbReference>
<dbReference type="Proteomes" id="UP000054166">
    <property type="component" value="Unassembled WGS sequence"/>
</dbReference>
<keyword evidence="5" id="KW-1015">Disulfide bond</keyword>
<evidence type="ECO:0000259" key="8">
    <source>
        <dbReference type="Pfam" id="PF07731"/>
    </source>
</evidence>
<comment type="similarity">
    <text evidence="1">Belongs to the multicopper oxidase family.</text>
</comment>
<dbReference type="InterPro" id="IPR008972">
    <property type="entry name" value="Cupredoxin"/>
</dbReference>
<evidence type="ECO:0000256" key="5">
    <source>
        <dbReference type="ARBA" id="ARBA00023157"/>
    </source>
</evidence>
<dbReference type="InterPro" id="IPR045087">
    <property type="entry name" value="Cu-oxidase_fam"/>
</dbReference>
<keyword evidence="3" id="KW-0560">Oxidoreductase</keyword>
<organism evidence="10 11">
    <name type="scientific">Piloderma croceum (strain F 1598)</name>
    <dbReference type="NCBI Taxonomy" id="765440"/>
    <lineage>
        <taxon>Eukaryota</taxon>
        <taxon>Fungi</taxon>
        <taxon>Dikarya</taxon>
        <taxon>Basidiomycota</taxon>
        <taxon>Agaricomycotina</taxon>
        <taxon>Agaricomycetes</taxon>
        <taxon>Agaricomycetidae</taxon>
        <taxon>Atheliales</taxon>
        <taxon>Atheliaceae</taxon>
        <taxon>Piloderma</taxon>
    </lineage>
</organism>
<evidence type="ECO:0000256" key="4">
    <source>
        <dbReference type="ARBA" id="ARBA00023008"/>
    </source>
</evidence>
<keyword evidence="6" id="KW-0325">Glycoprotein</keyword>
<evidence type="ECO:0000256" key="1">
    <source>
        <dbReference type="ARBA" id="ARBA00010609"/>
    </source>
</evidence>
<evidence type="ECO:0000256" key="6">
    <source>
        <dbReference type="ARBA" id="ARBA00023180"/>
    </source>
</evidence>
<gene>
    <name evidence="10" type="ORF">PILCRDRAFT_125553</name>
</gene>
<accession>A0A0C3BXN7</accession>
<dbReference type="InterPro" id="IPR002355">
    <property type="entry name" value="Cu_oxidase_Cu_BS"/>
</dbReference>
<dbReference type="Gene3D" id="2.60.40.420">
    <property type="entry name" value="Cupredoxins - blue copper proteins"/>
    <property type="match status" value="3"/>
</dbReference>
<reference evidence="11" key="2">
    <citation type="submission" date="2015-01" db="EMBL/GenBank/DDBJ databases">
        <title>Evolutionary Origins and Diversification of the Mycorrhizal Mutualists.</title>
        <authorList>
            <consortium name="DOE Joint Genome Institute"/>
            <consortium name="Mycorrhizal Genomics Consortium"/>
            <person name="Kohler A."/>
            <person name="Kuo A."/>
            <person name="Nagy L.G."/>
            <person name="Floudas D."/>
            <person name="Copeland A."/>
            <person name="Barry K.W."/>
            <person name="Cichocki N."/>
            <person name="Veneault-Fourrey C."/>
            <person name="LaButti K."/>
            <person name="Lindquist E.A."/>
            <person name="Lipzen A."/>
            <person name="Lundell T."/>
            <person name="Morin E."/>
            <person name="Murat C."/>
            <person name="Riley R."/>
            <person name="Ohm R."/>
            <person name="Sun H."/>
            <person name="Tunlid A."/>
            <person name="Henrissat B."/>
            <person name="Grigoriev I.V."/>
            <person name="Hibbett D.S."/>
            <person name="Martin F."/>
        </authorList>
    </citation>
    <scope>NUCLEOTIDE SEQUENCE [LARGE SCALE GENOMIC DNA]</scope>
    <source>
        <strain evidence="11">F 1598</strain>
    </source>
</reference>
<evidence type="ECO:0000313" key="10">
    <source>
        <dbReference type="EMBL" id="KIM91323.1"/>
    </source>
</evidence>
<keyword evidence="2" id="KW-0479">Metal-binding</keyword>
<dbReference type="Pfam" id="PF00394">
    <property type="entry name" value="Cu-oxidase"/>
    <property type="match status" value="1"/>
</dbReference>